<evidence type="ECO:0000256" key="3">
    <source>
        <dbReference type="ARBA" id="ARBA00022475"/>
    </source>
</evidence>
<comment type="subcellular location">
    <subcellularLocation>
        <location evidence="1">Cell membrane</location>
        <topology evidence="1">Single-pass membrane protein</topology>
    </subcellularLocation>
</comment>
<feature type="region of interest" description="Disordered" evidence="16">
    <location>
        <begin position="368"/>
        <end position="393"/>
    </location>
</feature>
<keyword evidence="11" id="KW-0472">Membrane</keyword>
<evidence type="ECO:0000256" key="16">
    <source>
        <dbReference type="SAM" id="MobiDB-lite"/>
    </source>
</evidence>
<evidence type="ECO:0000256" key="4">
    <source>
        <dbReference type="ARBA" id="ARBA00022527"/>
    </source>
</evidence>
<keyword evidence="10" id="KW-1133">Transmembrane helix</keyword>
<comment type="similarity">
    <text evidence="15">Belongs to the protein kinase superfamily.</text>
</comment>
<dbReference type="SUPFAM" id="SSF56112">
    <property type="entry name" value="Protein kinase-like (PK-like)"/>
    <property type="match status" value="1"/>
</dbReference>
<dbReference type="InterPro" id="IPR052059">
    <property type="entry name" value="CR_Ser/Thr_kinase"/>
</dbReference>
<dbReference type="PROSITE" id="PS50011">
    <property type="entry name" value="PROTEIN_KINASE_DOM"/>
    <property type="match status" value="1"/>
</dbReference>
<dbReference type="OMA" id="GMNYPEE"/>
<keyword evidence="6" id="KW-0812">Transmembrane</keyword>
<dbReference type="Gene3D" id="3.30.200.20">
    <property type="entry name" value="Phosphorylase Kinase, domain 1"/>
    <property type="match status" value="1"/>
</dbReference>
<comment type="catalytic activity">
    <reaction evidence="12">
        <text>L-threonyl-[protein] + ATP = O-phospho-L-threonyl-[protein] + ADP + H(+)</text>
        <dbReference type="Rhea" id="RHEA:46608"/>
        <dbReference type="Rhea" id="RHEA-COMP:11060"/>
        <dbReference type="Rhea" id="RHEA-COMP:11605"/>
        <dbReference type="ChEBI" id="CHEBI:15378"/>
        <dbReference type="ChEBI" id="CHEBI:30013"/>
        <dbReference type="ChEBI" id="CHEBI:30616"/>
        <dbReference type="ChEBI" id="CHEBI:61977"/>
        <dbReference type="ChEBI" id="CHEBI:456216"/>
        <dbReference type="EC" id="2.7.11.1"/>
    </reaction>
</comment>
<dbReference type="InterPro" id="IPR008271">
    <property type="entry name" value="Ser/Thr_kinase_AS"/>
</dbReference>
<keyword evidence="19" id="KW-1185">Reference proteome</keyword>
<accession>A0A7N0UV58</accession>
<dbReference type="Proteomes" id="UP000594263">
    <property type="component" value="Unplaced"/>
</dbReference>
<evidence type="ECO:0000256" key="2">
    <source>
        <dbReference type="ARBA" id="ARBA00012513"/>
    </source>
</evidence>
<evidence type="ECO:0000256" key="13">
    <source>
        <dbReference type="ARBA" id="ARBA00048679"/>
    </source>
</evidence>
<name>A0A7N0UV58_KALFE</name>
<dbReference type="InterPro" id="IPR000719">
    <property type="entry name" value="Prot_kinase_dom"/>
</dbReference>
<evidence type="ECO:0000256" key="9">
    <source>
        <dbReference type="ARBA" id="ARBA00022840"/>
    </source>
</evidence>
<dbReference type="FunFam" id="3.30.200.20:FF:000542">
    <property type="entry name" value="Receptor-like serine/threonine-protein kinase At4g25390"/>
    <property type="match status" value="1"/>
</dbReference>
<dbReference type="GO" id="GO:0004674">
    <property type="term" value="F:protein serine/threonine kinase activity"/>
    <property type="evidence" value="ECO:0007669"/>
    <property type="project" value="UniProtKB-KW"/>
</dbReference>
<keyword evidence="5" id="KW-0808">Transferase</keyword>
<keyword evidence="7 14" id="KW-0547">Nucleotide-binding</keyword>
<evidence type="ECO:0000256" key="5">
    <source>
        <dbReference type="ARBA" id="ARBA00022679"/>
    </source>
</evidence>
<feature type="binding site" evidence="14">
    <location>
        <position position="95"/>
    </location>
    <ligand>
        <name>ATP</name>
        <dbReference type="ChEBI" id="CHEBI:30616"/>
    </ligand>
</feature>
<dbReference type="PROSITE" id="PS00107">
    <property type="entry name" value="PROTEIN_KINASE_ATP"/>
    <property type="match status" value="1"/>
</dbReference>
<dbReference type="Gene3D" id="1.10.510.10">
    <property type="entry name" value="Transferase(Phosphotransferase) domain 1"/>
    <property type="match status" value="1"/>
</dbReference>
<dbReference type="GO" id="GO:0005524">
    <property type="term" value="F:ATP binding"/>
    <property type="evidence" value="ECO:0007669"/>
    <property type="project" value="UniProtKB-UniRule"/>
</dbReference>
<dbReference type="FunFam" id="1.10.510.10:FF:001106">
    <property type="entry name" value="Probable LRR receptor-like serine/threonine-protein kinase At1g29720"/>
    <property type="match status" value="1"/>
</dbReference>
<dbReference type="CDD" id="cd14066">
    <property type="entry name" value="STKc_IRAK"/>
    <property type="match status" value="1"/>
</dbReference>
<evidence type="ECO:0000313" key="18">
    <source>
        <dbReference type="EnsemblPlants" id="Kaladp0085s0008.1.v1.1"/>
    </source>
</evidence>
<dbReference type="AlphaFoldDB" id="A0A7N0UV58"/>
<dbReference type="EnsemblPlants" id="Kaladp0085s0008.1.v1.1">
    <property type="protein sequence ID" value="Kaladp0085s0008.1.v1.1"/>
    <property type="gene ID" value="Kaladp0085s0008.v1.1"/>
</dbReference>
<keyword evidence="9 14" id="KW-0067">ATP-binding</keyword>
<dbReference type="Pfam" id="PF00069">
    <property type="entry name" value="Pkinase"/>
    <property type="match status" value="1"/>
</dbReference>
<evidence type="ECO:0000313" key="19">
    <source>
        <dbReference type="Proteomes" id="UP000594263"/>
    </source>
</evidence>
<dbReference type="PANTHER" id="PTHR47973">
    <property type="entry name" value="CYSTEINE-RICH RECEPTOR-LIKE PROTEIN KINASE 3"/>
    <property type="match status" value="1"/>
</dbReference>
<feature type="compositionally biased region" description="Low complexity" evidence="16">
    <location>
        <begin position="372"/>
        <end position="393"/>
    </location>
</feature>
<evidence type="ECO:0000256" key="1">
    <source>
        <dbReference type="ARBA" id="ARBA00004162"/>
    </source>
</evidence>
<evidence type="ECO:0000256" key="12">
    <source>
        <dbReference type="ARBA" id="ARBA00047899"/>
    </source>
</evidence>
<proteinExistence type="inferred from homology"/>
<dbReference type="SMART" id="SM00220">
    <property type="entry name" value="S_TKc"/>
    <property type="match status" value="1"/>
</dbReference>
<dbReference type="GO" id="GO:0005886">
    <property type="term" value="C:plasma membrane"/>
    <property type="evidence" value="ECO:0007669"/>
    <property type="project" value="UniProtKB-SubCell"/>
</dbReference>
<dbReference type="PROSITE" id="PS00108">
    <property type="entry name" value="PROTEIN_KINASE_ST"/>
    <property type="match status" value="1"/>
</dbReference>
<protein>
    <recommendedName>
        <fullName evidence="2">non-specific serine/threonine protein kinase</fullName>
        <ecNumber evidence="2">2.7.11.1</ecNumber>
    </recommendedName>
</protein>
<organism evidence="18 19">
    <name type="scientific">Kalanchoe fedtschenkoi</name>
    <name type="common">Lavender scallops</name>
    <name type="synonym">South American air plant</name>
    <dbReference type="NCBI Taxonomy" id="63787"/>
    <lineage>
        <taxon>Eukaryota</taxon>
        <taxon>Viridiplantae</taxon>
        <taxon>Streptophyta</taxon>
        <taxon>Embryophyta</taxon>
        <taxon>Tracheophyta</taxon>
        <taxon>Spermatophyta</taxon>
        <taxon>Magnoliopsida</taxon>
        <taxon>eudicotyledons</taxon>
        <taxon>Gunneridae</taxon>
        <taxon>Pentapetalae</taxon>
        <taxon>Saxifragales</taxon>
        <taxon>Crassulaceae</taxon>
        <taxon>Kalanchoe</taxon>
    </lineage>
</organism>
<evidence type="ECO:0000256" key="11">
    <source>
        <dbReference type="ARBA" id="ARBA00023136"/>
    </source>
</evidence>
<dbReference type="EC" id="2.7.11.1" evidence="2"/>
<evidence type="ECO:0000256" key="6">
    <source>
        <dbReference type="ARBA" id="ARBA00022692"/>
    </source>
</evidence>
<evidence type="ECO:0000256" key="10">
    <source>
        <dbReference type="ARBA" id="ARBA00022989"/>
    </source>
</evidence>
<evidence type="ECO:0000259" key="17">
    <source>
        <dbReference type="PROSITE" id="PS50011"/>
    </source>
</evidence>
<evidence type="ECO:0000256" key="8">
    <source>
        <dbReference type="ARBA" id="ARBA00022777"/>
    </source>
</evidence>
<feature type="domain" description="Protein kinase" evidence="17">
    <location>
        <begin position="67"/>
        <end position="346"/>
    </location>
</feature>
<evidence type="ECO:0000256" key="7">
    <source>
        <dbReference type="ARBA" id="ARBA00022741"/>
    </source>
</evidence>
<sequence>MLLEGHIAKKLKAVPNMNCLFKCSACLSPTTDVVLVDKATFGNLSEKNPQGFPVFSYNELEVATNGFSASRKIGQGAFGSVYKGELKDGSMVAVKVLSVELDSLRGEREFIAEVAALSDIKHENLVPLRGCCIEGAKRLLVYEYMENNSLALTLLGPESNRKKFGWEARRDISLGIARGIAYLHEEVQPYVVHRDIKSSNILLDQNFIPKVADFGLSKLFRNNISHISTHVAGTLGYLAPEYAFSGHLTRKSDIYGFGVLLLEIFSGEPIVSFDLEHGEHYLVQKAWEMLKSDRLVQLVDPTLNHAFNDEEATRYLKVGLLCVQQTASMRPQMSTAVKMMTNEISLEDVKITKPGHVANILDIKVGKKPDSHTFSSSKASTSSTSYSNHSTYF</sequence>
<evidence type="ECO:0000256" key="15">
    <source>
        <dbReference type="RuleBase" id="RU000304"/>
    </source>
</evidence>
<dbReference type="Gramene" id="Kaladp0085s0008.1.v1.1">
    <property type="protein sequence ID" value="Kaladp0085s0008.1.v1.1"/>
    <property type="gene ID" value="Kaladp0085s0008.v1.1"/>
</dbReference>
<keyword evidence="8" id="KW-0418">Kinase</keyword>
<evidence type="ECO:0000256" key="14">
    <source>
        <dbReference type="PROSITE-ProRule" id="PRU10141"/>
    </source>
</evidence>
<keyword evidence="3" id="KW-1003">Cell membrane</keyword>
<dbReference type="InterPro" id="IPR011009">
    <property type="entry name" value="Kinase-like_dom_sf"/>
</dbReference>
<reference evidence="18" key="1">
    <citation type="submission" date="2021-01" db="UniProtKB">
        <authorList>
            <consortium name="EnsemblPlants"/>
        </authorList>
    </citation>
    <scope>IDENTIFICATION</scope>
</reference>
<dbReference type="InterPro" id="IPR017441">
    <property type="entry name" value="Protein_kinase_ATP_BS"/>
</dbReference>
<keyword evidence="4 15" id="KW-0723">Serine/threonine-protein kinase</keyword>
<comment type="catalytic activity">
    <reaction evidence="13">
        <text>L-seryl-[protein] + ATP = O-phospho-L-seryl-[protein] + ADP + H(+)</text>
        <dbReference type="Rhea" id="RHEA:17989"/>
        <dbReference type="Rhea" id="RHEA-COMP:9863"/>
        <dbReference type="Rhea" id="RHEA-COMP:11604"/>
        <dbReference type="ChEBI" id="CHEBI:15378"/>
        <dbReference type="ChEBI" id="CHEBI:29999"/>
        <dbReference type="ChEBI" id="CHEBI:30616"/>
        <dbReference type="ChEBI" id="CHEBI:83421"/>
        <dbReference type="ChEBI" id="CHEBI:456216"/>
        <dbReference type="EC" id="2.7.11.1"/>
    </reaction>
</comment>